<proteinExistence type="predicted"/>
<comment type="subcellular location">
    <subcellularLocation>
        <location evidence="1">Membrane</location>
        <topology evidence="1">Multi-pass membrane protein</topology>
    </subcellularLocation>
</comment>
<sequence length="312" mass="33223">MSAGGSTKAVVAALGANMGIAVSKFVAYAFTGSASMLAEGVHSVADSGNQVLLLIGGKQAKKKADEEHPFGYGRERFVYAFIVSVVLFSLGGLFALYEGWHKITHPEKVESWYWAVGVLLFAVVMEGLSFRTAVRESNHLREGRSWAAFIRHATTPELPVVLLEDFGALIGLCLALFGVGMAVVTDNGRWDGVGTLGIGALLVCIAIVLAVEMKSLLVGEGAGKHDVAAIRAAAVDGHTVTDVIHLRTMYLGPEELLVAMKIAVDHDETAEHIAKAIDEAEARIRASVPEARLIYLEPDIRRPGPLPEPATG</sequence>
<accession>A0ABP5DEC7</accession>
<dbReference type="SUPFAM" id="SSF161111">
    <property type="entry name" value="Cation efflux protein transmembrane domain-like"/>
    <property type="match status" value="1"/>
</dbReference>
<dbReference type="InterPro" id="IPR027470">
    <property type="entry name" value="Cation_efflux_CTD"/>
</dbReference>
<comment type="caution">
    <text evidence="9">The sequence shown here is derived from an EMBL/GenBank/DDBJ whole genome shotgun (WGS) entry which is preliminary data.</text>
</comment>
<dbReference type="InterPro" id="IPR036837">
    <property type="entry name" value="Cation_efflux_CTD_sf"/>
</dbReference>
<gene>
    <name evidence="9" type="ORF">GCM10009838_44520</name>
</gene>
<evidence type="ECO:0000256" key="2">
    <source>
        <dbReference type="ARBA" id="ARBA00022448"/>
    </source>
</evidence>
<dbReference type="RefSeq" id="WP_344659016.1">
    <property type="nucleotide sequence ID" value="NZ_BAAAQM010000025.1"/>
</dbReference>
<dbReference type="InterPro" id="IPR040177">
    <property type="entry name" value="SLC30A9"/>
</dbReference>
<dbReference type="Gene3D" id="3.30.70.1350">
    <property type="entry name" value="Cation efflux protein, cytoplasmic domain"/>
    <property type="match status" value="1"/>
</dbReference>
<evidence type="ECO:0000259" key="7">
    <source>
        <dbReference type="Pfam" id="PF01545"/>
    </source>
</evidence>
<keyword evidence="3 6" id="KW-0812">Transmembrane</keyword>
<name>A0ABP5DEC7_9ACTN</name>
<dbReference type="PANTHER" id="PTHR13414:SF9">
    <property type="entry name" value="PROTON-COUPLED ZINC ANTIPORTER SLC30A9, MITOCHONDRIAL"/>
    <property type="match status" value="1"/>
</dbReference>
<evidence type="ECO:0000313" key="9">
    <source>
        <dbReference type="EMBL" id="GAA1978772.1"/>
    </source>
</evidence>
<evidence type="ECO:0000256" key="6">
    <source>
        <dbReference type="SAM" id="Phobius"/>
    </source>
</evidence>
<evidence type="ECO:0000256" key="4">
    <source>
        <dbReference type="ARBA" id="ARBA00022989"/>
    </source>
</evidence>
<feature type="domain" description="Cation efflux protein cytoplasmic" evidence="8">
    <location>
        <begin position="225"/>
        <end position="296"/>
    </location>
</feature>
<evidence type="ECO:0000256" key="1">
    <source>
        <dbReference type="ARBA" id="ARBA00004141"/>
    </source>
</evidence>
<feature type="transmembrane region" description="Helical" evidence="6">
    <location>
        <begin position="190"/>
        <end position="211"/>
    </location>
</feature>
<evidence type="ECO:0000313" key="10">
    <source>
        <dbReference type="Proteomes" id="UP001499854"/>
    </source>
</evidence>
<dbReference type="Pfam" id="PF16916">
    <property type="entry name" value="ZT_dimer"/>
    <property type="match status" value="1"/>
</dbReference>
<keyword evidence="4 6" id="KW-1133">Transmembrane helix</keyword>
<keyword evidence="5 6" id="KW-0472">Membrane</keyword>
<dbReference type="InterPro" id="IPR027469">
    <property type="entry name" value="Cation_efflux_TMD_sf"/>
</dbReference>
<dbReference type="Pfam" id="PF01545">
    <property type="entry name" value="Cation_efflux"/>
    <property type="match status" value="1"/>
</dbReference>
<dbReference type="InterPro" id="IPR002524">
    <property type="entry name" value="Cation_efflux"/>
</dbReference>
<dbReference type="InterPro" id="IPR058533">
    <property type="entry name" value="Cation_efflux_TM"/>
</dbReference>
<evidence type="ECO:0000259" key="8">
    <source>
        <dbReference type="Pfam" id="PF16916"/>
    </source>
</evidence>
<protein>
    <submittedName>
        <fullName evidence="9">Cation diffusion facilitator family transporter</fullName>
    </submittedName>
</protein>
<evidence type="ECO:0000256" key="3">
    <source>
        <dbReference type="ARBA" id="ARBA00022692"/>
    </source>
</evidence>
<organism evidence="9 10">
    <name type="scientific">Catenulispora subtropica</name>
    <dbReference type="NCBI Taxonomy" id="450798"/>
    <lineage>
        <taxon>Bacteria</taxon>
        <taxon>Bacillati</taxon>
        <taxon>Actinomycetota</taxon>
        <taxon>Actinomycetes</taxon>
        <taxon>Catenulisporales</taxon>
        <taxon>Catenulisporaceae</taxon>
        <taxon>Catenulispora</taxon>
    </lineage>
</organism>
<dbReference type="PANTHER" id="PTHR13414">
    <property type="entry name" value="HUEL-CATION TRANSPORTER"/>
    <property type="match status" value="1"/>
</dbReference>
<dbReference type="EMBL" id="BAAAQM010000025">
    <property type="protein sequence ID" value="GAA1978772.1"/>
    <property type="molecule type" value="Genomic_DNA"/>
</dbReference>
<keyword evidence="2" id="KW-0813">Transport</keyword>
<reference evidence="10" key="1">
    <citation type="journal article" date="2019" name="Int. J. Syst. Evol. Microbiol.">
        <title>The Global Catalogue of Microorganisms (GCM) 10K type strain sequencing project: providing services to taxonomists for standard genome sequencing and annotation.</title>
        <authorList>
            <consortium name="The Broad Institute Genomics Platform"/>
            <consortium name="The Broad Institute Genome Sequencing Center for Infectious Disease"/>
            <person name="Wu L."/>
            <person name="Ma J."/>
        </authorList>
    </citation>
    <scope>NUCLEOTIDE SEQUENCE [LARGE SCALE GENOMIC DNA]</scope>
    <source>
        <strain evidence="10">JCM 16013</strain>
    </source>
</reference>
<feature type="transmembrane region" description="Helical" evidence="6">
    <location>
        <begin position="77"/>
        <end position="97"/>
    </location>
</feature>
<keyword evidence="10" id="KW-1185">Reference proteome</keyword>
<feature type="domain" description="Cation efflux protein transmembrane" evidence="7">
    <location>
        <begin position="11"/>
        <end position="217"/>
    </location>
</feature>
<dbReference type="Gene3D" id="1.20.1510.10">
    <property type="entry name" value="Cation efflux protein transmembrane domain"/>
    <property type="match status" value="1"/>
</dbReference>
<feature type="transmembrane region" description="Helical" evidence="6">
    <location>
        <begin position="166"/>
        <end position="184"/>
    </location>
</feature>
<dbReference type="SUPFAM" id="SSF160240">
    <property type="entry name" value="Cation efflux protein cytoplasmic domain-like"/>
    <property type="match status" value="1"/>
</dbReference>
<feature type="transmembrane region" description="Helical" evidence="6">
    <location>
        <begin position="112"/>
        <end position="134"/>
    </location>
</feature>
<dbReference type="NCBIfam" id="TIGR01297">
    <property type="entry name" value="CDF"/>
    <property type="match status" value="1"/>
</dbReference>
<evidence type="ECO:0000256" key="5">
    <source>
        <dbReference type="ARBA" id="ARBA00023136"/>
    </source>
</evidence>
<dbReference type="Proteomes" id="UP001499854">
    <property type="component" value="Unassembled WGS sequence"/>
</dbReference>